<evidence type="ECO:0000256" key="5">
    <source>
        <dbReference type="ARBA" id="ARBA00022605"/>
    </source>
</evidence>
<keyword evidence="6 10" id="KW-0808">Transferase</keyword>
<dbReference type="NCBIfam" id="TIGR01172">
    <property type="entry name" value="cysE"/>
    <property type="match status" value="1"/>
</dbReference>
<dbReference type="SMART" id="SM00971">
    <property type="entry name" value="SATase_N"/>
    <property type="match status" value="1"/>
</dbReference>
<dbReference type="Gene3D" id="2.160.10.10">
    <property type="entry name" value="Hexapeptide repeat proteins"/>
    <property type="match status" value="1"/>
</dbReference>
<evidence type="ECO:0000313" key="10">
    <source>
        <dbReference type="EMBL" id="AXA36260.1"/>
    </source>
</evidence>
<keyword evidence="8" id="KW-0012">Acyltransferase</keyword>
<dbReference type="CDD" id="cd03354">
    <property type="entry name" value="LbH_SAT"/>
    <property type="match status" value="1"/>
</dbReference>
<dbReference type="GO" id="GO:0009001">
    <property type="term" value="F:serine O-acetyltransferase activity"/>
    <property type="evidence" value="ECO:0007669"/>
    <property type="project" value="UniProtKB-EC"/>
</dbReference>
<sequence length="264" mass="28541">MSDLKKRIWAALRKEVEEDAASEPILASFLHAVVLNHKTFEEALSFHLASKLASQTLHAIALRDVMYNAHREDPEIAHAGIVDLKAVKERDPACRGYSTPFLYFKGYHALQAYRIAHHLWKQNRKALALQLQSRISEVFGVDIHPAARIGKGILMDHATGIVIGETAVVEDDVSMLHGVTLGGTGKETGDRHPKVRRGVLLGVGAIVLGNIEIGEGAKVGGGSVVLHPVPPHTTVVGVPARVVGKTSVAAPSKVMDHRIEENSN</sequence>
<accession>A0A2Z4Y539</accession>
<dbReference type="Pfam" id="PF06426">
    <property type="entry name" value="SATase_N"/>
    <property type="match status" value="1"/>
</dbReference>
<evidence type="ECO:0000256" key="2">
    <source>
        <dbReference type="ARBA" id="ARBA00007274"/>
    </source>
</evidence>
<dbReference type="NCBIfam" id="NF041874">
    <property type="entry name" value="EPS_EpsC"/>
    <property type="match status" value="1"/>
</dbReference>
<dbReference type="PROSITE" id="PS00101">
    <property type="entry name" value="HEXAPEP_TRANSFERASES"/>
    <property type="match status" value="1"/>
</dbReference>
<evidence type="ECO:0000256" key="4">
    <source>
        <dbReference type="ARBA" id="ARBA00018522"/>
    </source>
</evidence>
<organism evidence="10 11">
    <name type="scientific">Sumerlaea chitinivorans</name>
    <dbReference type="NCBI Taxonomy" id="2250252"/>
    <lineage>
        <taxon>Bacteria</taxon>
        <taxon>Candidatus Sumerlaeota</taxon>
        <taxon>Candidatus Sumerlaeia</taxon>
        <taxon>Candidatus Sumerlaeales</taxon>
        <taxon>Candidatus Sumerlaeaceae</taxon>
        <taxon>Candidatus Sumerlaea</taxon>
    </lineage>
</organism>
<feature type="domain" description="Serine acetyltransferase N-terminal" evidence="9">
    <location>
        <begin position="8"/>
        <end position="112"/>
    </location>
</feature>
<dbReference type="InterPro" id="IPR045304">
    <property type="entry name" value="LbH_SAT"/>
</dbReference>
<dbReference type="InterPro" id="IPR018357">
    <property type="entry name" value="Hexapep_transf_CS"/>
</dbReference>
<dbReference type="EC" id="2.3.1.30" evidence="3"/>
<dbReference type="InterPro" id="IPR010493">
    <property type="entry name" value="Ser_AcTrfase_N"/>
</dbReference>
<evidence type="ECO:0000313" key="11">
    <source>
        <dbReference type="Proteomes" id="UP000262583"/>
    </source>
</evidence>
<dbReference type="PANTHER" id="PTHR42811">
    <property type="entry name" value="SERINE ACETYLTRANSFERASE"/>
    <property type="match status" value="1"/>
</dbReference>
<dbReference type="SUPFAM" id="SSF51161">
    <property type="entry name" value="Trimeric LpxA-like enzymes"/>
    <property type="match status" value="1"/>
</dbReference>
<comment type="pathway">
    <text evidence="1">Amino-acid biosynthesis; L-cysteine biosynthesis; L-cysteine from L-serine: step 1/2.</text>
</comment>
<evidence type="ECO:0000256" key="8">
    <source>
        <dbReference type="ARBA" id="ARBA00023315"/>
    </source>
</evidence>
<dbReference type="EMBL" id="CP030759">
    <property type="protein sequence ID" value="AXA36260.1"/>
    <property type="molecule type" value="Genomic_DNA"/>
</dbReference>
<proteinExistence type="inferred from homology"/>
<dbReference type="InterPro" id="IPR042122">
    <property type="entry name" value="Ser_AcTrfase_N_sf"/>
</dbReference>
<evidence type="ECO:0000259" key="9">
    <source>
        <dbReference type="SMART" id="SM00971"/>
    </source>
</evidence>
<dbReference type="UniPathway" id="UPA00136">
    <property type="reaction ID" value="UER00199"/>
</dbReference>
<gene>
    <name evidence="10" type="ORF">BRCON_1483</name>
</gene>
<dbReference type="Proteomes" id="UP000262583">
    <property type="component" value="Chromosome"/>
</dbReference>
<dbReference type="InterPro" id="IPR005881">
    <property type="entry name" value="Ser_O-AcTrfase"/>
</dbReference>
<comment type="similarity">
    <text evidence="2">Belongs to the transferase hexapeptide repeat family.</text>
</comment>
<evidence type="ECO:0000256" key="7">
    <source>
        <dbReference type="ARBA" id="ARBA00022737"/>
    </source>
</evidence>
<protein>
    <recommendedName>
        <fullName evidence="4">Serine acetyltransferase</fullName>
        <ecNumber evidence="3">2.3.1.30</ecNumber>
    </recommendedName>
</protein>
<evidence type="ECO:0000256" key="3">
    <source>
        <dbReference type="ARBA" id="ARBA00013266"/>
    </source>
</evidence>
<dbReference type="Gene3D" id="1.10.3130.10">
    <property type="entry name" value="serine acetyltransferase, domain 1"/>
    <property type="match status" value="1"/>
</dbReference>
<dbReference type="FunFam" id="2.160.10.10:FF:000002">
    <property type="entry name" value="Serine acetyltransferase"/>
    <property type="match status" value="1"/>
</dbReference>
<dbReference type="InterPro" id="IPR053376">
    <property type="entry name" value="Serine_acetyltransferase"/>
</dbReference>
<keyword evidence="5" id="KW-0028">Amino-acid biosynthesis</keyword>
<keyword evidence="7" id="KW-0677">Repeat</keyword>
<name>A0A2Z4Y539_SUMC1</name>
<dbReference type="GO" id="GO:0006535">
    <property type="term" value="P:cysteine biosynthetic process from serine"/>
    <property type="evidence" value="ECO:0007669"/>
    <property type="project" value="InterPro"/>
</dbReference>
<dbReference type="KEGG" id="schv:BRCON_1483"/>
<dbReference type="GO" id="GO:0005737">
    <property type="term" value="C:cytoplasm"/>
    <property type="evidence" value="ECO:0007669"/>
    <property type="project" value="InterPro"/>
</dbReference>
<evidence type="ECO:0000256" key="6">
    <source>
        <dbReference type="ARBA" id="ARBA00022679"/>
    </source>
</evidence>
<reference evidence="10 11" key="1">
    <citation type="submission" date="2018-05" db="EMBL/GenBank/DDBJ databases">
        <title>A metagenomic window into the 2 km-deep terrestrial subsurface aquifer revealed taxonomically and functionally diverse microbial community comprising novel uncultured bacterial lineages.</title>
        <authorList>
            <person name="Kadnikov V.V."/>
            <person name="Mardanov A.V."/>
            <person name="Beletsky A.V."/>
            <person name="Banks D."/>
            <person name="Pimenov N.V."/>
            <person name="Frank Y.A."/>
            <person name="Karnachuk O.V."/>
            <person name="Ravin N.V."/>
        </authorList>
    </citation>
    <scope>NUCLEOTIDE SEQUENCE [LARGE SCALE GENOMIC DNA]</scope>
    <source>
        <strain evidence="10">BY</strain>
    </source>
</reference>
<dbReference type="InterPro" id="IPR011004">
    <property type="entry name" value="Trimer_LpxA-like_sf"/>
</dbReference>
<evidence type="ECO:0000256" key="1">
    <source>
        <dbReference type="ARBA" id="ARBA00004876"/>
    </source>
</evidence>
<dbReference type="AlphaFoldDB" id="A0A2Z4Y539"/>